<dbReference type="InterPro" id="IPR051814">
    <property type="entry name" value="NAD(P)H-dep_FMN_reductase"/>
</dbReference>
<reference evidence="7" key="1">
    <citation type="submission" date="2016-10" db="EMBL/GenBank/DDBJ databases">
        <authorList>
            <person name="Varghese N."/>
            <person name="Submissions S."/>
        </authorList>
    </citation>
    <scope>NUCLEOTIDE SEQUENCE [LARGE SCALE GENOMIC DNA]</scope>
    <source>
        <strain evidence="7">DSM 1565</strain>
    </source>
</reference>
<dbReference type="RefSeq" id="WP_092868279.1">
    <property type="nucleotide sequence ID" value="NZ_FPCH01000003.1"/>
</dbReference>
<dbReference type="STRING" id="51670.SAMN04488557_2696"/>
<protein>
    <submittedName>
        <fullName evidence="6">FMN reductase</fullName>
    </submittedName>
</protein>
<dbReference type="InterPro" id="IPR029039">
    <property type="entry name" value="Flavoprotein-like_sf"/>
</dbReference>
<keyword evidence="2" id="KW-0285">Flavoprotein</keyword>
<organism evidence="6 7">
    <name type="scientific">Hyphomicrobium facile</name>
    <dbReference type="NCBI Taxonomy" id="51670"/>
    <lineage>
        <taxon>Bacteria</taxon>
        <taxon>Pseudomonadati</taxon>
        <taxon>Pseudomonadota</taxon>
        <taxon>Alphaproteobacteria</taxon>
        <taxon>Hyphomicrobiales</taxon>
        <taxon>Hyphomicrobiaceae</taxon>
        <taxon>Hyphomicrobium</taxon>
    </lineage>
</organism>
<name>A0A1I7NPV8_9HYPH</name>
<dbReference type="OrthoDB" id="1643408at2"/>
<keyword evidence="3" id="KW-0288">FMN</keyword>
<gene>
    <name evidence="6" type="ORF">SAMN04488557_2696</name>
</gene>
<dbReference type="EMBL" id="FPCH01000003">
    <property type="protein sequence ID" value="SFV36714.1"/>
    <property type="molecule type" value="Genomic_DNA"/>
</dbReference>
<feature type="domain" description="NADPH-dependent FMN reductase-like" evidence="5">
    <location>
        <begin position="15"/>
        <end position="156"/>
    </location>
</feature>
<evidence type="ECO:0000256" key="1">
    <source>
        <dbReference type="ARBA" id="ARBA00005990"/>
    </source>
</evidence>
<accession>A0A1I7NPV8</accession>
<evidence type="ECO:0000313" key="7">
    <source>
        <dbReference type="Proteomes" id="UP000199423"/>
    </source>
</evidence>
<proteinExistence type="inferred from homology"/>
<dbReference type="InterPro" id="IPR005025">
    <property type="entry name" value="FMN_Rdtase-like_dom"/>
</dbReference>
<dbReference type="Gene3D" id="3.40.50.360">
    <property type="match status" value="1"/>
</dbReference>
<evidence type="ECO:0000256" key="2">
    <source>
        <dbReference type="ARBA" id="ARBA00022630"/>
    </source>
</evidence>
<dbReference type="SUPFAM" id="SSF52218">
    <property type="entry name" value="Flavoproteins"/>
    <property type="match status" value="1"/>
</dbReference>
<dbReference type="GO" id="GO:0016491">
    <property type="term" value="F:oxidoreductase activity"/>
    <property type="evidence" value="ECO:0007669"/>
    <property type="project" value="UniProtKB-KW"/>
</dbReference>
<comment type="similarity">
    <text evidence="1">Belongs to the SsuE family.</text>
</comment>
<evidence type="ECO:0000256" key="3">
    <source>
        <dbReference type="ARBA" id="ARBA00022643"/>
    </source>
</evidence>
<dbReference type="AlphaFoldDB" id="A0A1I7NPV8"/>
<dbReference type="PANTHER" id="PTHR43408">
    <property type="entry name" value="FMN REDUCTASE (NADPH)"/>
    <property type="match status" value="1"/>
</dbReference>
<keyword evidence="7" id="KW-1185">Reference proteome</keyword>
<evidence type="ECO:0000313" key="6">
    <source>
        <dbReference type="EMBL" id="SFV36714.1"/>
    </source>
</evidence>
<dbReference type="Proteomes" id="UP000199423">
    <property type="component" value="Unassembled WGS sequence"/>
</dbReference>
<evidence type="ECO:0000256" key="4">
    <source>
        <dbReference type="ARBA" id="ARBA00023002"/>
    </source>
</evidence>
<dbReference type="Pfam" id="PF03358">
    <property type="entry name" value="FMN_red"/>
    <property type="match status" value="1"/>
</dbReference>
<keyword evidence="4" id="KW-0560">Oxidoreductase</keyword>
<evidence type="ECO:0000259" key="5">
    <source>
        <dbReference type="Pfam" id="PF03358"/>
    </source>
</evidence>
<dbReference type="PANTHER" id="PTHR43408:SF2">
    <property type="entry name" value="FMN REDUCTASE (NADPH)"/>
    <property type="match status" value="1"/>
</dbReference>
<sequence length="197" mass="21346">MDPKKKYLGKRLMLTIVGINGSPTRQSKTGILIDAVADAVATALPTDSYKIALSDVGHEVMCGLTRPDVSVKGEELLQLVERADLLIIGTPVYRAAYTGLLKHFFDLVDRDAMRNRKAILCATGGTPMHALVIEHQMRPLMGFFAIQTVTTGLYGLSDDFASGAVSSPALRERIERAADEAVGLLVPSRVPVRQLVE</sequence>